<evidence type="ECO:0000256" key="7">
    <source>
        <dbReference type="ARBA" id="ARBA00023118"/>
    </source>
</evidence>
<evidence type="ECO:0000256" key="1">
    <source>
        <dbReference type="ARBA" id="ARBA00012493"/>
    </source>
</evidence>
<keyword evidence="4" id="KW-0479">Metal-binding</keyword>
<dbReference type="EC" id="2.7.7.49" evidence="1"/>
<comment type="similarity">
    <text evidence="8">Belongs to the bacterial reverse transcriptase family.</text>
</comment>
<keyword evidence="6 11" id="KW-0695">RNA-directed DNA polymerase</keyword>
<reference evidence="11" key="1">
    <citation type="submission" date="2022-12" db="EMBL/GenBank/DDBJ databases">
        <authorList>
            <person name="Voronina O.L."/>
            <person name="Kunda M.S."/>
            <person name="Ryzhova N."/>
            <person name="Aksenova E.I."/>
        </authorList>
    </citation>
    <scope>NUCLEOTIDE SEQUENCE</scope>
    <source>
        <strain evidence="11">SCCH136:Ach223948</strain>
    </source>
</reference>
<proteinExistence type="inferred from homology"/>
<dbReference type="GO" id="GO:0051607">
    <property type="term" value="P:defense response to virus"/>
    <property type="evidence" value="ECO:0007669"/>
    <property type="project" value="UniProtKB-KW"/>
</dbReference>
<dbReference type="PROSITE" id="PS50878">
    <property type="entry name" value="RT_POL"/>
    <property type="match status" value="1"/>
</dbReference>
<dbReference type="InterPro" id="IPR000123">
    <property type="entry name" value="Reverse_transcriptase_msDNA"/>
</dbReference>
<dbReference type="InterPro" id="IPR051083">
    <property type="entry name" value="GrpII_Intron_Splice-Mob/Def"/>
</dbReference>
<dbReference type="GO" id="GO:0046872">
    <property type="term" value="F:metal ion binding"/>
    <property type="evidence" value="ECO:0007669"/>
    <property type="project" value="UniProtKB-KW"/>
</dbReference>
<dbReference type="PANTHER" id="PTHR34047:SF7">
    <property type="entry name" value="RNA-DIRECTED DNA POLYMERASE"/>
    <property type="match status" value="1"/>
</dbReference>
<keyword evidence="7" id="KW-0051">Antiviral defense</keyword>
<dbReference type="PANTHER" id="PTHR34047">
    <property type="entry name" value="NUCLEAR INTRON MATURASE 1, MITOCHONDRIAL-RELATED"/>
    <property type="match status" value="1"/>
</dbReference>
<dbReference type="SUPFAM" id="SSF56672">
    <property type="entry name" value="DNA/RNA polymerases"/>
    <property type="match status" value="1"/>
</dbReference>
<organism evidence="11 12">
    <name type="scientific">Alcaligenes xylosoxydans xylosoxydans</name>
    <name type="common">Achromobacter xylosoxidans</name>
    <dbReference type="NCBI Taxonomy" id="85698"/>
    <lineage>
        <taxon>Bacteria</taxon>
        <taxon>Pseudomonadati</taxon>
        <taxon>Pseudomonadota</taxon>
        <taxon>Betaproteobacteria</taxon>
        <taxon>Burkholderiales</taxon>
        <taxon>Alcaligenaceae</taxon>
        <taxon>Achromobacter</taxon>
    </lineage>
</organism>
<accession>A0A9W5AF90</accession>
<keyword evidence="3" id="KW-0548">Nucleotidyltransferase</keyword>
<evidence type="ECO:0000256" key="6">
    <source>
        <dbReference type="ARBA" id="ARBA00022918"/>
    </source>
</evidence>
<dbReference type="Proteomes" id="UP001141992">
    <property type="component" value="Unassembled WGS sequence"/>
</dbReference>
<dbReference type="GO" id="GO:0003723">
    <property type="term" value="F:RNA binding"/>
    <property type="evidence" value="ECO:0007669"/>
    <property type="project" value="InterPro"/>
</dbReference>
<keyword evidence="5" id="KW-0460">Magnesium</keyword>
<dbReference type="InterPro" id="IPR000477">
    <property type="entry name" value="RT_dom"/>
</dbReference>
<comment type="caution">
    <text evidence="11">The sequence shown here is derived from an EMBL/GenBank/DDBJ whole genome shotgun (WGS) entry which is preliminary data.</text>
</comment>
<comment type="catalytic activity">
    <reaction evidence="9">
        <text>DNA(n) + a 2'-deoxyribonucleoside 5'-triphosphate = DNA(n+1) + diphosphate</text>
        <dbReference type="Rhea" id="RHEA:22508"/>
        <dbReference type="Rhea" id="RHEA-COMP:17339"/>
        <dbReference type="Rhea" id="RHEA-COMP:17340"/>
        <dbReference type="ChEBI" id="CHEBI:33019"/>
        <dbReference type="ChEBI" id="CHEBI:61560"/>
        <dbReference type="ChEBI" id="CHEBI:173112"/>
        <dbReference type="EC" id="2.7.7.49"/>
    </reaction>
</comment>
<evidence type="ECO:0000256" key="2">
    <source>
        <dbReference type="ARBA" id="ARBA00022679"/>
    </source>
</evidence>
<dbReference type="Pfam" id="PF00078">
    <property type="entry name" value="RVT_1"/>
    <property type="match status" value="1"/>
</dbReference>
<evidence type="ECO:0000256" key="3">
    <source>
        <dbReference type="ARBA" id="ARBA00022695"/>
    </source>
</evidence>
<dbReference type="EMBL" id="JAPZVI010000015">
    <property type="protein sequence ID" value="MCZ8403473.1"/>
    <property type="molecule type" value="Genomic_DNA"/>
</dbReference>
<dbReference type="PRINTS" id="PR00866">
    <property type="entry name" value="RNADNAPOLMS"/>
</dbReference>
<gene>
    <name evidence="11" type="ORF">O9570_18615</name>
</gene>
<protein>
    <recommendedName>
        <fullName evidence="1">RNA-directed DNA polymerase</fullName>
        <ecNumber evidence="1">2.7.7.49</ecNumber>
    </recommendedName>
</protein>
<name>A0A9W5AF90_ALCXX</name>
<keyword evidence="2" id="KW-0808">Transferase</keyword>
<evidence type="ECO:0000256" key="5">
    <source>
        <dbReference type="ARBA" id="ARBA00022842"/>
    </source>
</evidence>
<dbReference type="RefSeq" id="WP_082402792.1">
    <property type="nucleotide sequence ID" value="NZ_CYTI01000008.1"/>
</dbReference>
<dbReference type="InterPro" id="IPR043502">
    <property type="entry name" value="DNA/RNA_pol_sf"/>
</dbReference>
<evidence type="ECO:0000256" key="9">
    <source>
        <dbReference type="ARBA" id="ARBA00048173"/>
    </source>
</evidence>
<evidence type="ECO:0000259" key="10">
    <source>
        <dbReference type="PROSITE" id="PS50878"/>
    </source>
</evidence>
<evidence type="ECO:0000313" key="11">
    <source>
        <dbReference type="EMBL" id="MCZ8403473.1"/>
    </source>
</evidence>
<feature type="domain" description="Reverse transcriptase" evidence="10">
    <location>
        <begin position="1"/>
        <end position="231"/>
    </location>
</feature>
<evidence type="ECO:0000256" key="4">
    <source>
        <dbReference type="ARBA" id="ARBA00022723"/>
    </source>
</evidence>
<sequence length="322" mass="35865">MTSLSAFATDLNLWEIKDFSIQILYGILADSSKYYRSFEIPKRRGGNRTIHSPYPVLAQIQKELLLILQDRCGTSEYAYAYCRGKNAIMHASAHLGCDELLTVDVENFFGSTTRQQVHQALLGASFENDFAHLASLVATLHGVLPQGASTSPLLSNVVFRPLDGRLARLASHLQIKYTRYADDLAFSGDKIPRNLPKLIGKIISEKGYKLNPGKTALKIRGAKKIITGVSISSGTSKAPRQFVRATRAAVHNLEKNIGKLSATNILDPLAYERTLGKINYWLQIEPHNYYAAKKKKILSEAHQRFLELGAGFNLDNYIENRA</sequence>
<dbReference type="AlphaFoldDB" id="A0A9W5AF90"/>
<dbReference type="GO" id="GO:0003964">
    <property type="term" value="F:RNA-directed DNA polymerase activity"/>
    <property type="evidence" value="ECO:0007669"/>
    <property type="project" value="UniProtKB-KW"/>
</dbReference>
<evidence type="ECO:0000313" key="12">
    <source>
        <dbReference type="Proteomes" id="UP001141992"/>
    </source>
</evidence>
<dbReference type="CDD" id="cd03487">
    <property type="entry name" value="RT_Bac_retron_II"/>
    <property type="match status" value="1"/>
</dbReference>
<evidence type="ECO:0000256" key="8">
    <source>
        <dbReference type="ARBA" id="ARBA00034120"/>
    </source>
</evidence>